<dbReference type="GO" id="GO:0004803">
    <property type="term" value="F:transposase activity"/>
    <property type="evidence" value="ECO:0007669"/>
    <property type="project" value="InterPro"/>
</dbReference>
<protein>
    <submittedName>
        <fullName evidence="3">Transposase IS116/IS110/IS902 family protein</fullName>
    </submittedName>
</protein>
<dbReference type="InterPro" id="IPR047650">
    <property type="entry name" value="Transpos_IS110"/>
</dbReference>
<dbReference type="Pfam" id="PF02371">
    <property type="entry name" value="Transposase_20"/>
    <property type="match status" value="1"/>
</dbReference>
<comment type="caution">
    <text evidence="3">The sequence shown here is derived from an EMBL/GenBank/DDBJ whole genome shotgun (WGS) entry which is preliminary data.</text>
</comment>
<dbReference type="Proteomes" id="UP000253426">
    <property type="component" value="Unassembled WGS sequence"/>
</dbReference>
<feature type="compositionally biased region" description="Polar residues" evidence="1">
    <location>
        <begin position="394"/>
        <end position="410"/>
    </location>
</feature>
<dbReference type="InterPro" id="IPR003346">
    <property type="entry name" value="Transposase_20"/>
</dbReference>
<keyword evidence="4" id="KW-1185">Reference proteome</keyword>
<feature type="region of interest" description="Disordered" evidence="1">
    <location>
        <begin position="391"/>
        <end position="410"/>
    </location>
</feature>
<evidence type="ECO:0000259" key="2">
    <source>
        <dbReference type="Pfam" id="PF02371"/>
    </source>
</evidence>
<organism evidence="3 4">
    <name type="scientific">Roseimicrobium gellanilyticum</name>
    <dbReference type="NCBI Taxonomy" id="748857"/>
    <lineage>
        <taxon>Bacteria</taxon>
        <taxon>Pseudomonadati</taxon>
        <taxon>Verrucomicrobiota</taxon>
        <taxon>Verrucomicrobiia</taxon>
        <taxon>Verrucomicrobiales</taxon>
        <taxon>Verrucomicrobiaceae</taxon>
        <taxon>Roseimicrobium</taxon>
    </lineage>
</organism>
<evidence type="ECO:0000256" key="1">
    <source>
        <dbReference type="SAM" id="MobiDB-lite"/>
    </source>
</evidence>
<evidence type="ECO:0000313" key="4">
    <source>
        <dbReference type="Proteomes" id="UP000253426"/>
    </source>
</evidence>
<dbReference type="PANTHER" id="PTHR33055">
    <property type="entry name" value="TRANSPOSASE FOR INSERTION SEQUENCE ELEMENT IS1111A"/>
    <property type="match status" value="1"/>
</dbReference>
<dbReference type="AlphaFoldDB" id="A0A366GZS0"/>
<dbReference type="GO" id="GO:0003677">
    <property type="term" value="F:DNA binding"/>
    <property type="evidence" value="ECO:0007669"/>
    <property type="project" value="InterPro"/>
</dbReference>
<reference evidence="3 4" key="1">
    <citation type="submission" date="2018-06" db="EMBL/GenBank/DDBJ databases">
        <title>Genomic Encyclopedia of Type Strains, Phase IV (KMG-IV): sequencing the most valuable type-strain genomes for metagenomic binning, comparative biology and taxonomic classification.</title>
        <authorList>
            <person name="Goeker M."/>
        </authorList>
    </citation>
    <scope>NUCLEOTIDE SEQUENCE [LARGE SCALE GENOMIC DNA]</scope>
    <source>
        <strain evidence="3 4">DSM 25532</strain>
    </source>
</reference>
<evidence type="ECO:0000313" key="3">
    <source>
        <dbReference type="EMBL" id="RBP35070.1"/>
    </source>
</evidence>
<dbReference type="EMBL" id="QNRR01000030">
    <property type="protein sequence ID" value="RBP35070.1"/>
    <property type="molecule type" value="Genomic_DNA"/>
</dbReference>
<gene>
    <name evidence="3" type="ORF">DES53_1301</name>
</gene>
<accession>A0A366GZS0</accession>
<proteinExistence type="predicted"/>
<feature type="domain" description="Transposase IS116/IS110/IS902 C-terminal" evidence="2">
    <location>
        <begin position="267"/>
        <end position="353"/>
    </location>
</feature>
<dbReference type="GO" id="GO:0006313">
    <property type="term" value="P:DNA transposition"/>
    <property type="evidence" value="ECO:0007669"/>
    <property type="project" value="InterPro"/>
</dbReference>
<feature type="non-terminal residue" evidence="3">
    <location>
        <position position="1"/>
    </location>
</feature>
<sequence>WSVTCFKSKAGEVTLVIAMRSQAQRRKAVSGRGRAARDPKASVKTLVLEEATPVYLALDVHARHCVLGAMAEDGRWLGEGSCPTQAEALLQLVQGVRAPQKRLTFEEGSMSLWLCDVLRPVVDELLVCDPRENALIGRSAKKRDEWDVRSLCRLYRLGELKAVWHSPEVHRRELQLAAEHYVELRGKVVRCKNTLKAWYRRSGVMVSDTSTVYSQRGRQRWLPQLPEGIRRLSALGRYAVLDSLVAAQQQAWQQLKSLGAQCPEIARFTSMPGVGPICAHLFSAFAGSPKRFATKQQLWRYSKLGITDRSSDGKPLGYQRLDRCGNSQLKDLSYQIWKGAITHGDNEVKDFYQQSVERTGDKRHARLNTQRKVLATLWSLWRREEPYSAEKFVSQATPTKDSLTTPPAGA</sequence>
<name>A0A366GZS0_9BACT</name>
<dbReference type="PANTHER" id="PTHR33055:SF3">
    <property type="entry name" value="PUTATIVE TRANSPOSASE FOR IS117-RELATED"/>
    <property type="match status" value="1"/>
</dbReference>